<comment type="caution">
    <text evidence="2">The sequence shown here is derived from an EMBL/GenBank/DDBJ whole genome shotgun (WGS) entry which is preliminary data.</text>
</comment>
<evidence type="ECO:0000313" key="2">
    <source>
        <dbReference type="EMBL" id="PIU03954.1"/>
    </source>
</evidence>
<feature type="transmembrane region" description="Helical" evidence="1">
    <location>
        <begin position="6"/>
        <end position="27"/>
    </location>
</feature>
<dbReference type="Pfam" id="PF14584">
    <property type="entry name" value="DUF4446"/>
    <property type="match status" value="1"/>
</dbReference>
<evidence type="ECO:0000256" key="1">
    <source>
        <dbReference type="SAM" id="Phobius"/>
    </source>
</evidence>
<keyword evidence="1" id="KW-0472">Membrane</keyword>
<protein>
    <submittedName>
        <fullName evidence="2">DUF4446 domain-containing protein</fullName>
    </submittedName>
</protein>
<dbReference type="AlphaFoldDB" id="A0A2M6XE67"/>
<keyword evidence="1" id="KW-1133">Transmembrane helix</keyword>
<sequence>MLLDQGMIYVISIVILTWLGVLSFFVYRSITHYRKLIKGAKDADLGAVLEKLINQQSQGKKQSEEILLKLEKLEKDGRLHIQKVGLVRFNPFSETGGDQSFALALLDENSSGIIISSLHSRDNTRIYAKPIDKGKPIGYDFSKEEKEAIVKAENGKI</sequence>
<keyword evidence="1" id="KW-0812">Transmembrane</keyword>
<evidence type="ECO:0000313" key="3">
    <source>
        <dbReference type="Proteomes" id="UP000228996"/>
    </source>
</evidence>
<organism evidence="2 3">
    <name type="scientific">Candidatus Shapirobacteria bacterium CG08_land_8_20_14_0_20_39_18</name>
    <dbReference type="NCBI Taxonomy" id="1974883"/>
    <lineage>
        <taxon>Bacteria</taxon>
        <taxon>Candidatus Shapironibacteriota</taxon>
    </lineage>
</organism>
<reference evidence="3" key="1">
    <citation type="submission" date="2017-09" db="EMBL/GenBank/DDBJ databases">
        <title>Depth-based differentiation of microbial function through sediment-hosted aquifers and enrichment of novel symbionts in the deep terrestrial subsurface.</title>
        <authorList>
            <person name="Probst A.J."/>
            <person name="Ladd B."/>
            <person name="Jarett J.K."/>
            <person name="Geller-Mcgrath D.E."/>
            <person name="Sieber C.M.K."/>
            <person name="Emerson J.B."/>
            <person name="Anantharaman K."/>
            <person name="Thomas B.C."/>
            <person name="Malmstrom R."/>
            <person name="Stieglmeier M."/>
            <person name="Klingl A."/>
            <person name="Woyke T."/>
            <person name="Ryan C.M."/>
            <person name="Banfield J.F."/>
        </authorList>
    </citation>
    <scope>NUCLEOTIDE SEQUENCE [LARGE SCALE GENOMIC DNA]</scope>
</reference>
<name>A0A2M6XE67_9BACT</name>
<dbReference type="Proteomes" id="UP000228996">
    <property type="component" value="Unassembled WGS sequence"/>
</dbReference>
<proteinExistence type="predicted"/>
<gene>
    <name evidence="2" type="ORF">COT44_00300</name>
</gene>
<dbReference type="EMBL" id="PEYO01000002">
    <property type="protein sequence ID" value="PIU03954.1"/>
    <property type="molecule type" value="Genomic_DNA"/>
</dbReference>
<dbReference type="InterPro" id="IPR027981">
    <property type="entry name" value="DUF4446"/>
</dbReference>
<accession>A0A2M6XE67</accession>